<proteinExistence type="predicted"/>
<comment type="caution">
    <text evidence="2">The sequence shown here is derived from an EMBL/GenBank/DDBJ whole genome shotgun (WGS) entry which is preliminary data.</text>
</comment>
<dbReference type="Proteomes" id="UP000185772">
    <property type="component" value="Unassembled WGS sequence"/>
</dbReference>
<gene>
    <name evidence="2" type="ORF">BKH27_13205</name>
</gene>
<evidence type="ECO:0000313" key="3">
    <source>
        <dbReference type="Proteomes" id="UP000185772"/>
    </source>
</evidence>
<keyword evidence="1" id="KW-0472">Membrane</keyword>
<protein>
    <submittedName>
        <fullName evidence="2">Uncharacterized protein</fullName>
    </submittedName>
</protein>
<evidence type="ECO:0000313" key="2">
    <source>
        <dbReference type="EMBL" id="OLO50601.1"/>
    </source>
</evidence>
<feature type="transmembrane region" description="Helical" evidence="1">
    <location>
        <begin position="83"/>
        <end position="102"/>
    </location>
</feature>
<organism evidence="2 3">
    <name type="scientific">Actinomyces oris</name>
    <dbReference type="NCBI Taxonomy" id="544580"/>
    <lineage>
        <taxon>Bacteria</taxon>
        <taxon>Bacillati</taxon>
        <taxon>Actinomycetota</taxon>
        <taxon>Actinomycetes</taxon>
        <taxon>Actinomycetales</taxon>
        <taxon>Actinomycetaceae</taxon>
        <taxon>Actinomyces</taxon>
    </lineage>
</organism>
<evidence type="ECO:0000256" key="1">
    <source>
        <dbReference type="SAM" id="Phobius"/>
    </source>
</evidence>
<sequence length="114" mass="11666">MYGLRENSSLSAALTYAIVIVFAAVFVAVNWSGPGRVLSLASVAVIACALMALHSKSFAAAVGAALLLVPLPLIAVWTNAGSATGVIGPLVLLVGVACWRTWRSSKKVGLKQSG</sequence>
<feature type="transmembrane region" description="Helical" evidence="1">
    <location>
        <begin position="37"/>
        <end position="53"/>
    </location>
</feature>
<feature type="transmembrane region" description="Helical" evidence="1">
    <location>
        <begin position="12"/>
        <end position="31"/>
    </location>
</feature>
<dbReference type="AlphaFoldDB" id="A0A1Q8VR85"/>
<dbReference type="EMBL" id="MSKM01000065">
    <property type="protein sequence ID" value="OLO50601.1"/>
    <property type="molecule type" value="Genomic_DNA"/>
</dbReference>
<keyword evidence="1" id="KW-1133">Transmembrane helix</keyword>
<accession>A0A1Q8VR85</accession>
<reference evidence="2 3" key="1">
    <citation type="submission" date="2016-12" db="EMBL/GenBank/DDBJ databases">
        <title>Genomic comparison of strains in the 'Actinomyces naeslundii' group.</title>
        <authorList>
            <person name="Mughal S.R."/>
            <person name="Do T."/>
            <person name="Gilbert S.C."/>
            <person name="Witherden E.A."/>
            <person name="Didelot X."/>
            <person name="Beighton D."/>
        </authorList>
    </citation>
    <scope>NUCLEOTIDE SEQUENCE [LARGE SCALE GENOMIC DNA]</scope>
    <source>
        <strain evidence="2 3">MMRCO6-1</strain>
    </source>
</reference>
<name>A0A1Q8VR85_9ACTO</name>
<keyword evidence="1" id="KW-0812">Transmembrane</keyword>